<gene>
    <name evidence="1" type="ORF">AB5J54_30265</name>
</gene>
<dbReference type="EMBL" id="CP163444">
    <property type="protein sequence ID" value="XDQ74542.1"/>
    <property type="molecule type" value="Genomic_DNA"/>
</dbReference>
<sequence length="65" mass="7261">MKLRTTPTTIHTADGSSVTIRRRGIEYDLETRNAVGETIATVEMSADDFHALCAEMDELRYEEAA</sequence>
<proteinExistence type="predicted"/>
<reference evidence="1" key="1">
    <citation type="submission" date="2024-07" db="EMBL/GenBank/DDBJ databases">
        <authorList>
            <person name="Yu S.T."/>
        </authorList>
    </citation>
    <scope>NUCLEOTIDE SEQUENCE</scope>
    <source>
        <strain evidence="1">R44</strain>
    </source>
</reference>
<evidence type="ECO:0000313" key="1">
    <source>
        <dbReference type="EMBL" id="XDQ74542.1"/>
    </source>
</evidence>
<dbReference type="RefSeq" id="WP_369147064.1">
    <property type="nucleotide sequence ID" value="NZ_CP163444.1"/>
</dbReference>
<name>A0AB39T6P3_9ACTN</name>
<organism evidence="1">
    <name type="scientific">Streptomyces sp. R44</name>
    <dbReference type="NCBI Taxonomy" id="3238633"/>
    <lineage>
        <taxon>Bacteria</taxon>
        <taxon>Bacillati</taxon>
        <taxon>Actinomycetota</taxon>
        <taxon>Actinomycetes</taxon>
        <taxon>Kitasatosporales</taxon>
        <taxon>Streptomycetaceae</taxon>
        <taxon>Streptomyces</taxon>
    </lineage>
</organism>
<protein>
    <submittedName>
        <fullName evidence="1">Uncharacterized protein</fullName>
    </submittedName>
</protein>
<accession>A0AB39T6P3</accession>
<dbReference type="AlphaFoldDB" id="A0AB39T6P3"/>